<keyword evidence="7" id="KW-1133">Transmembrane helix</keyword>
<dbReference type="GO" id="GO:0051539">
    <property type="term" value="F:4 iron, 4 sulfur cluster binding"/>
    <property type="evidence" value="ECO:0007669"/>
    <property type="project" value="UniProtKB-KW"/>
</dbReference>
<evidence type="ECO:0000256" key="4">
    <source>
        <dbReference type="ARBA" id="ARBA00022982"/>
    </source>
</evidence>
<dbReference type="GO" id="GO:0005886">
    <property type="term" value="C:plasma membrane"/>
    <property type="evidence" value="ECO:0007669"/>
    <property type="project" value="TreeGrafter"/>
</dbReference>
<keyword evidence="4" id="KW-0249">Electron transport</keyword>
<sequence>MDMRRTDAPRIISIVPIAAMPASARAVTSAKHTQRQRLLWQGGFFILFVLAPLFDIFRFDLTAGHAWLLGMPWRLGIDDFMAGRIGSIEVSLNILLRLFLPLLTGAILFLLVAWRWGRLYCGWLCPHFSAVETINRLMRRASGRQSIWDRQPIPPRNPDGSPSPVNPVWWLPTILFAISFAALWAIVLLTYLLPPLEVYSNLFHLAPTRNQVIFLGAATTVLTLEFLFARHLFCRFGCAVGLFQSLAWMSNRGAMVVGYKRAQAADCVACYESGGPGYAACEGVCPMRLKPRTAKHKMFACTQCAQCIDACATVQQRHRGDHHQSLLHWVENEEAQRNEAQVTLTGSRD</sequence>
<evidence type="ECO:0000256" key="5">
    <source>
        <dbReference type="ARBA" id="ARBA00023004"/>
    </source>
</evidence>
<accession>A0A916J1T6</accession>
<protein>
    <submittedName>
        <fullName evidence="9">4Fe-4S binding protein</fullName>
    </submittedName>
</protein>
<feature type="transmembrane region" description="Helical" evidence="7">
    <location>
        <begin position="169"/>
        <end position="192"/>
    </location>
</feature>
<feature type="transmembrane region" description="Helical" evidence="7">
    <location>
        <begin position="42"/>
        <end position="61"/>
    </location>
</feature>
<organism evidence="9 10">
    <name type="scientific">Georgfuchsia toluolica</name>
    <dbReference type="NCBI Taxonomy" id="424218"/>
    <lineage>
        <taxon>Bacteria</taxon>
        <taxon>Pseudomonadati</taxon>
        <taxon>Pseudomonadota</taxon>
        <taxon>Betaproteobacteria</taxon>
        <taxon>Nitrosomonadales</taxon>
        <taxon>Sterolibacteriaceae</taxon>
        <taxon>Georgfuchsia</taxon>
    </lineage>
</organism>
<feature type="domain" description="4Fe-4S ferredoxin-type" evidence="8">
    <location>
        <begin position="100"/>
        <end position="144"/>
    </location>
</feature>
<feature type="transmembrane region" description="Helical" evidence="7">
    <location>
        <begin position="94"/>
        <end position="114"/>
    </location>
</feature>
<reference evidence="9" key="1">
    <citation type="submission" date="2021-04" db="EMBL/GenBank/DDBJ databases">
        <authorList>
            <person name="Hornung B."/>
        </authorList>
    </citation>
    <scope>NUCLEOTIDE SEQUENCE</scope>
    <source>
        <strain evidence="9">G5G6</strain>
    </source>
</reference>
<evidence type="ECO:0000256" key="7">
    <source>
        <dbReference type="SAM" id="Phobius"/>
    </source>
</evidence>
<dbReference type="InterPro" id="IPR017896">
    <property type="entry name" value="4Fe4S_Fe-S-bd"/>
</dbReference>
<keyword evidence="6" id="KW-0411">Iron-sulfur</keyword>
<dbReference type="PANTHER" id="PTHR30176:SF3">
    <property type="entry name" value="FERREDOXIN-TYPE PROTEIN NAPH"/>
    <property type="match status" value="1"/>
</dbReference>
<dbReference type="InterPro" id="IPR051684">
    <property type="entry name" value="Electron_Trans/Redox"/>
</dbReference>
<evidence type="ECO:0000256" key="3">
    <source>
        <dbReference type="ARBA" id="ARBA00022723"/>
    </source>
</evidence>
<keyword evidence="2" id="KW-0004">4Fe-4S</keyword>
<evidence type="ECO:0000256" key="6">
    <source>
        <dbReference type="ARBA" id="ARBA00023014"/>
    </source>
</evidence>
<dbReference type="PANTHER" id="PTHR30176">
    <property type="entry name" value="FERREDOXIN-TYPE PROTEIN NAPH"/>
    <property type="match status" value="1"/>
</dbReference>
<gene>
    <name evidence="9" type="ORF">GTOL_10996</name>
</gene>
<evidence type="ECO:0000313" key="10">
    <source>
        <dbReference type="Proteomes" id="UP000742786"/>
    </source>
</evidence>
<dbReference type="EMBL" id="CAJQUM010000001">
    <property type="protein sequence ID" value="CAG4883114.1"/>
    <property type="molecule type" value="Genomic_DNA"/>
</dbReference>
<dbReference type="SUPFAM" id="SSF54862">
    <property type="entry name" value="4Fe-4S ferredoxins"/>
    <property type="match status" value="1"/>
</dbReference>
<keyword evidence="3" id="KW-0479">Metal-binding</keyword>
<keyword evidence="1" id="KW-0813">Transport</keyword>
<comment type="caution">
    <text evidence="9">The sequence shown here is derived from an EMBL/GenBank/DDBJ whole genome shotgun (WGS) entry which is preliminary data.</text>
</comment>
<dbReference type="Pfam" id="PF12801">
    <property type="entry name" value="Fer4_5"/>
    <property type="match status" value="2"/>
</dbReference>
<evidence type="ECO:0000313" key="9">
    <source>
        <dbReference type="EMBL" id="CAG4883114.1"/>
    </source>
</evidence>
<dbReference type="AlphaFoldDB" id="A0A916J1T6"/>
<dbReference type="Proteomes" id="UP000742786">
    <property type="component" value="Unassembled WGS sequence"/>
</dbReference>
<keyword evidence="10" id="KW-1185">Reference proteome</keyword>
<dbReference type="RefSeq" id="WP_246590872.1">
    <property type="nucleotide sequence ID" value="NZ_CAJQUM010000001.1"/>
</dbReference>
<dbReference type="GO" id="GO:0046872">
    <property type="term" value="F:metal ion binding"/>
    <property type="evidence" value="ECO:0007669"/>
    <property type="project" value="UniProtKB-KW"/>
</dbReference>
<evidence type="ECO:0000256" key="2">
    <source>
        <dbReference type="ARBA" id="ARBA00022485"/>
    </source>
</evidence>
<proteinExistence type="predicted"/>
<evidence type="ECO:0000259" key="8">
    <source>
        <dbReference type="Pfam" id="PF12801"/>
    </source>
</evidence>
<feature type="transmembrane region" description="Helical" evidence="7">
    <location>
        <begin position="212"/>
        <end position="233"/>
    </location>
</feature>
<feature type="domain" description="4Fe-4S ferredoxin-type" evidence="8">
    <location>
        <begin position="213"/>
        <end position="247"/>
    </location>
</feature>
<evidence type="ECO:0000256" key="1">
    <source>
        <dbReference type="ARBA" id="ARBA00022448"/>
    </source>
</evidence>
<name>A0A916J1T6_9PROT</name>
<keyword evidence="5" id="KW-0408">Iron</keyword>
<keyword evidence="7" id="KW-0472">Membrane</keyword>
<keyword evidence="7" id="KW-0812">Transmembrane</keyword>